<dbReference type="PANTHER" id="PTHR35011">
    <property type="entry name" value="2,3-DIKETO-L-GULONATE TRAP TRANSPORTER SMALL PERMEASE PROTEIN YIAM"/>
    <property type="match status" value="1"/>
</dbReference>
<dbReference type="InterPro" id="IPR007387">
    <property type="entry name" value="TRAP_DctQ"/>
</dbReference>
<protein>
    <recommendedName>
        <fullName evidence="9">TRAP transporter small permease protein</fullName>
    </recommendedName>
</protein>
<keyword evidence="5 9" id="KW-0812">Transmembrane</keyword>
<comment type="subcellular location">
    <subcellularLocation>
        <location evidence="1 9">Cell inner membrane</location>
        <topology evidence="1 9">Multi-pass membrane protein</topology>
    </subcellularLocation>
</comment>
<feature type="transmembrane region" description="Helical" evidence="9">
    <location>
        <begin position="87"/>
        <end position="108"/>
    </location>
</feature>
<gene>
    <name evidence="11" type="ORF">SAMN04487991_2342</name>
</gene>
<dbReference type="Proteomes" id="UP000199630">
    <property type="component" value="Unassembled WGS sequence"/>
</dbReference>
<evidence type="ECO:0000256" key="7">
    <source>
        <dbReference type="ARBA" id="ARBA00023136"/>
    </source>
</evidence>
<keyword evidence="2 9" id="KW-0813">Transport</keyword>
<keyword evidence="3" id="KW-1003">Cell membrane</keyword>
<evidence type="ECO:0000256" key="8">
    <source>
        <dbReference type="ARBA" id="ARBA00038436"/>
    </source>
</evidence>
<feature type="transmembrane region" description="Helical" evidence="9">
    <location>
        <begin position="48"/>
        <end position="67"/>
    </location>
</feature>
<feature type="transmembrane region" description="Helical" evidence="9">
    <location>
        <begin position="128"/>
        <end position="148"/>
    </location>
</feature>
<proteinExistence type="inferred from homology"/>
<dbReference type="AlphaFoldDB" id="A0A1I3S8Y9"/>
<evidence type="ECO:0000256" key="6">
    <source>
        <dbReference type="ARBA" id="ARBA00022989"/>
    </source>
</evidence>
<name>A0A1I3S8Y9_9RHOB</name>
<dbReference type="InterPro" id="IPR055348">
    <property type="entry name" value="DctQ"/>
</dbReference>
<dbReference type="Pfam" id="PF04290">
    <property type="entry name" value="DctQ"/>
    <property type="match status" value="1"/>
</dbReference>
<feature type="transmembrane region" description="Helical" evidence="9">
    <location>
        <begin position="12"/>
        <end position="36"/>
    </location>
</feature>
<dbReference type="GO" id="GO:0005886">
    <property type="term" value="C:plasma membrane"/>
    <property type="evidence" value="ECO:0007669"/>
    <property type="project" value="UniProtKB-SubCell"/>
</dbReference>
<keyword evidence="6 9" id="KW-1133">Transmembrane helix</keyword>
<feature type="domain" description="Tripartite ATP-independent periplasmic transporters DctQ component" evidence="10">
    <location>
        <begin position="23"/>
        <end position="156"/>
    </location>
</feature>
<sequence>MQRFVNWISRAMIGLAGVGILAMLVLVVADVLGRAVFNVAIPGIDTIVASYLMVATIFLPLGLLQLLDENIAVDILRDQVPDAVKDVFDIVGHLLAVGFYVLLGWLYFKVAVEAFEIKEYVTGTWNVPIWPARILMPLGLFVAALAALAKLEQAVRALVSGSKAATHDYSEPV</sequence>
<evidence type="ECO:0000256" key="3">
    <source>
        <dbReference type="ARBA" id="ARBA00022475"/>
    </source>
</evidence>
<evidence type="ECO:0000256" key="1">
    <source>
        <dbReference type="ARBA" id="ARBA00004429"/>
    </source>
</evidence>
<evidence type="ECO:0000256" key="5">
    <source>
        <dbReference type="ARBA" id="ARBA00022692"/>
    </source>
</evidence>
<keyword evidence="4 9" id="KW-0997">Cell inner membrane</keyword>
<dbReference type="EMBL" id="FORH01000004">
    <property type="protein sequence ID" value="SFJ54011.1"/>
    <property type="molecule type" value="Genomic_DNA"/>
</dbReference>
<evidence type="ECO:0000259" key="10">
    <source>
        <dbReference type="Pfam" id="PF04290"/>
    </source>
</evidence>
<reference evidence="12" key="1">
    <citation type="submission" date="2016-10" db="EMBL/GenBank/DDBJ databases">
        <authorList>
            <person name="Varghese N."/>
            <person name="Submissions S."/>
        </authorList>
    </citation>
    <scope>NUCLEOTIDE SEQUENCE [LARGE SCALE GENOMIC DNA]</scope>
    <source>
        <strain evidence="12">DSM 26471</strain>
    </source>
</reference>
<keyword evidence="12" id="KW-1185">Reference proteome</keyword>
<dbReference type="GO" id="GO:0022857">
    <property type="term" value="F:transmembrane transporter activity"/>
    <property type="evidence" value="ECO:0007669"/>
    <property type="project" value="UniProtKB-UniRule"/>
</dbReference>
<dbReference type="PANTHER" id="PTHR35011:SF10">
    <property type="entry name" value="TRAP TRANSPORTER SMALL PERMEASE PROTEIN"/>
    <property type="match status" value="1"/>
</dbReference>
<keyword evidence="7 9" id="KW-0472">Membrane</keyword>
<evidence type="ECO:0000256" key="2">
    <source>
        <dbReference type="ARBA" id="ARBA00022448"/>
    </source>
</evidence>
<dbReference type="STRING" id="588602.SAMN04487991_2342"/>
<accession>A0A1I3S8Y9</accession>
<comment type="similarity">
    <text evidence="8 9">Belongs to the TRAP transporter small permease family.</text>
</comment>
<organism evidence="11 12">
    <name type="scientific">Celeribacter neptunius</name>
    <dbReference type="NCBI Taxonomy" id="588602"/>
    <lineage>
        <taxon>Bacteria</taxon>
        <taxon>Pseudomonadati</taxon>
        <taxon>Pseudomonadota</taxon>
        <taxon>Alphaproteobacteria</taxon>
        <taxon>Rhodobacterales</taxon>
        <taxon>Roseobacteraceae</taxon>
        <taxon>Celeribacter</taxon>
    </lineage>
</organism>
<evidence type="ECO:0000256" key="4">
    <source>
        <dbReference type="ARBA" id="ARBA00022519"/>
    </source>
</evidence>
<evidence type="ECO:0000256" key="9">
    <source>
        <dbReference type="RuleBase" id="RU369079"/>
    </source>
</evidence>
<evidence type="ECO:0000313" key="11">
    <source>
        <dbReference type="EMBL" id="SFJ54011.1"/>
    </source>
</evidence>
<dbReference type="GO" id="GO:0015740">
    <property type="term" value="P:C4-dicarboxylate transport"/>
    <property type="evidence" value="ECO:0007669"/>
    <property type="project" value="TreeGrafter"/>
</dbReference>
<comment type="subunit">
    <text evidence="9">The complex comprises the extracytoplasmic solute receptor protein and the two transmembrane proteins.</text>
</comment>
<evidence type="ECO:0000313" key="12">
    <source>
        <dbReference type="Proteomes" id="UP000199630"/>
    </source>
</evidence>
<dbReference type="RefSeq" id="WP_177213114.1">
    <property type="nucleotide sequence ID" value="NZ_FORH01000004.1"/>
</dbReference>
<comment type="function">
    <text evidence="9">Part of the tripartite ATP-independent periplasmic (TRAP) transport system.</text>
</comment>